<dbReference type="PROSITE" id="PS51683">
    <property type="entry name" value="SAM_OMT_II"/>
    <property type="match status" value="1"/>
</dbReference>
<dbReference type="SUPFAM" id="SSF46785">
    <property type="entry name" value="Winged helix' DNA-binding domain"/>
    <property type="match status" value="1"/>
</dbReference>
<keyword evidence="6" id="KW-1185">Reference proteome</keyword>
<dbReference type="InterPro" id="IPR016461">
    <property type="entry name" value="COMT-like"/>
</dbReference>
<dbReference type="EMBL" id="JAVHNQ010000006">
    <property type="protein sequence ID" value="KAK6344313.1"/>
    <property type="molecule type" value="Genomic_DNA"/>
</dbReference>
<sequence>MMLQRSLRRTRQSGLQTLLFSTDRRRQVELKSQIDIPVVVSTNSSSSTSTSTNIINVNDRGDHVRINTTFQKQETDAPAPDHFGVLFHPIRKLLSSWPASRAPDTNGRRHPNCIQSSATMADPAAAISAGAAVQLRPKLSELAAQISANAKIVEDYIEAQGLPYPSFATDGPSNFPIPETAETEKIHEARQALLTASKRIYDLATGPNEYLRWMVWNYNDVSTLHVATAFDIPNIVPLDGDISFADIGKQCKVPELKIRQVLRLAMTNRIFYEPRHGYVAHTAASKLLRDELMRNWIAYNTDDLAPASLKVVEALQTLPDSGETSETAFALAHGGESLFQFLGARPERAKRFGTAMSAFSTGQGYAVEHLVNGYDWDQLPKDATIVDVGGATGFVSVELAKAHSDFKFVVEDKVKAQLDLGQAQLDEALKPRFEYLVHDFFTEQPIKGADVYLIRWCMHNWSDKYALIMIKSLVPALKNGSKVIINELALPEPNTSNPWAERRIRTLDMVMMMCLNALEREEGDWKRLFAEADPRFRFDGVKQPPGCLMNIVEATFVTE</sequence>
<keyword evidence="3" id="KW-0949">S-adenosyl-L-methionine</keyword>
<dbReference type="SUPFAM" id="SSF53335">
    <property type="entry name" value="S-adenosyl-L-methionine-dependent methyltransferases"/>
    <property type="match status" value="1"/>
</dbReference>
<dbReference type="InterPro" id="IPR029063">
    <property type="entry name" value="SAM-dependent_MTases_sf"/>
</dbReference>
<feature type="domain" description="O-methyltransferase C-terminal" evidence="4">
    <location>
        <begin position="326"/>
        <end position="532"/>
    </location>
</feature>
<reference evidence="5 6" key="1">
    <citation type="submission" date="2019-10" db="EMBL/GenBank/DDBJ databases">
        <authorList>
            <person name="Palmer J.M."/>
        </authorList>
    </citation>
    <scope>NUCLEOTIDE SEQUENCE [LARGE SCALE GENOMIC DNA]</scope>
    <source>
        <strain evidence="5 6">TWF696</strain>
    </source>
</reference>
<name>A0AAV9UR68_9PEZI</name>
<dbReference type="Gene3D" id="1.10.10.10">
    <property type="entry name" value="Winged helix-like DNA-binding domain superfamily/Winged helix DNA-binding domain"/>
    <property type="match status" value="1"/>
</dbReference>
<dbReference type="GO" id="GO:0008171">
    <property type="term" value="F:O-methyltransferase activity"/>
    <property type="evidence" value="ECO:0007669"/>
    <property type="project" value="InterPro"/>
</dbReference>
<dbReference type="Gene3D" id="3.40.50.150">
    <property type="entry name" value="Vaccinia Virus protein VP39"/>
    <property type="match status" value="1"/>
</dbReference>
<evidence type="ECO:0000313" key="5">
    <source>
        <dbReference type="EMBL" id="KAK6344313.1"/>
    </source>
</evidence>
<accession>A0AAV9UR68</accession>
<evidence type="ECO:0000313" key="6">
    <source>
        <dbReference type="Proteomes" id="UP001375240"/>
    </source>
</evidence>
<evidence type="ECO:0000256" key="2">
    <source>
        <dbReference type="ARBA" id="ARBA00022679"/>
    </source>
</evidence>
<dbReference type="GO" id="GO:0032259">
    <property type="term" value="P:methylation"/>
    <property type="evidence" value="ECO:0007669"/>
    <property type="project" value="UniProtKB-KW"/>
</dbReference>
<evidence type="ECO:0000259" key="4">
    <source>
        <dbReference type="Pfam" id="PF00891"/>
    </source>
</evidence>
<protein>
    <recommendedName>
        <fullName evidence="4">O-methyltransferase C-terminal domain-containing protein</fullName>
    </recommendedName>
</protein>
<proteinExistence type="predicted"/>
<dbReference type="InterPro" id="IPR036390">
    <property type="entry name" value="WH_DNA-bd_sf"/>
</dbReference>
<comment type="caution">
    <text evidence="5">The sequence shown here is derived from an EMBL/GenBank/DDBJ whole genome shotgun (WGS) entry which is preliminary data.</text>
</comment>
<keyword evidence="2" id="KW-0808">Transferase</keyword>
<dbReference type="InterPro" id="IPR036388">
    <property type="entry name" value="WH-like_DNA-bd_sf"/>
</dbReference>
<dbReference type="AlphaFoldDB" id="A0AAV9UR68"/>
<evidence type="ECO:0000256" key="3">
    <source>
        <dbReference type="ARBA" id="ARBA00022691"/>
    </source>
</evidence>
<gene>
    <name evidence="5" type="ORF">TWF696_007953</name>
</gene>
<dbReference type="PANTHER" id="PTHR43712">
    <property type="entry name" value="PUTATIVE (AFU_ORTHOLOGUE AFUA_4G14580)-RELATED"/>
    <property type="match status" value="1"/>
</dbReference>
<dbReference type="PANTHER" id="PTHR43712:SF16">
    <property type="entry name" value="O-METHYLTRANSFERASE ELCB"/>
    <property type="match status" value="1"/>
</dbReference>
<dbReference type="Pfam" id="PF00891">
    <property type="entry name" value="Methyltransf_2"/>
    <property type="match status" value="1"/>
</dbReference>
<evidence type="ECO:0000256" key="1">
    <source>
        <dbReference type="ARBA" id="ARBA00022603"/>
    </source>
</evidence>
<organism evidence="5 6">
    <name type="scientific">Orbilia brochopaga</name>
    <dbReference type="NCBI Taxonomy" id="3140254"/>
    <lineage>
        <taxon>Eukaryota</taxon>
        <taxon>Fungi</taxon>
        <taxon>Dikarya</taxon>
        <taxon>Ascomycota</taxon>
        <taxon>Pezizomycotina</taxon>
        <taxon>Orbiliomycetes</taxon>
        <taxon>Orbiliales</taxon>
        <taxon>Orbiliaceae</taxon>
        <taxon>Orbilia</taxon>
    </lineage>
</organism>
<dbReference type="CDD" id="cd02440">
    <property type="entry name" value="AdoMet_MTases"/>
    <property type="match status" value="1"/>
</dbReference>
<dbReference type="Proteomes" id="UP001375240">
    <property type="component" value="Unassembled WGS sequence"/>
</dbReference>
<keyword evidence="1" id="KW-0489">Methyltransferase</keyword>
<dbReference type="InterPro" id="IPR001077">
    <property type="entry name" value="COMT_C"/>
</dbReference>